<accession>A1SWV4</accession>
<dbReference type="PIRSF" id="PIRSF011484">
    <property type="entry name" value="YaeQ"/>
    <property type="match status" value="1"/>
</dbReference>
<dbReference type="PANTHER" id="PTHR38784:SF1">
    <property type="entry name" value="SUCROSE PHOSPHORYLASE"/>
    <property type="match status" value="1"/>
</dbReference>
<proteinExistence type="predicted"/>
<organism evidence="1 2">
    <name type="scientific">Psychromonas ingrahamii (strain DSM 17664 / CCUG 51855 / 37)</name>
    <dbReference type="NCBI Taxonomy" id="357804"/>
    <lineage>
        <taxon>Bacteria</taxon>
        <taxon>Pseudomonadati</taxon>
        <taxon>Pseudomonadota</taxon>
        <taxon>Gammaproteobacteria</taxon>
        <taxon>Alteromonadales</taxon>
        <taxon>Psychromonadaceae</taxon>
        <taxon>Psychromonas</taxon>
    </lineage>
</organism>
<dbReference type="Proteomes" id="UP000000639">
    <property type="component" value="Chromosome"/>
</dbReference>
<dbReference type="InterPro" id="IPR009822">
    <property type="entry name" value="YaeQ"/>
</dbReference>
<gene>
    <name evidence="1" type="ordered locus">Ping_2228</name>
</gene>
<dbReference type="InterPro" id="IPR011335">
    <property type="entry name" value="Restrct_endonuc-II-like"/>
</dbReference>
<dbReference type="EMBL" id="CP000510">
    <property type="protein sequence ID" value="ABM03969.1"/>
    <property type="molecule type" value="Genomic_DNA"/>
</dbReference>
<dbReference type="SMART" id="SM01322">
    <property type="entry name" value="YaeQ"/>
    <property type="match status" value="1"/>
</dbReference>
<dbReference type="KEGG" id="pin:Ping_2228"/>
<dbReference type="Gene3D" id="3.10.640.10">
    <property type="entry name" value="Restriction endonuclease-like alpha-beta roll domain"/>
    <property type="match status" value="1"/>
</dbReference>
<reference evidence="1 2" key="1">
    <citation type="submission" date="2007-01" db="EMBL/GenBank/DDBJ databases">
        <title>Complete sequence of Psychromonas ingrahamii 37.</title>
        <authorList>
            <consortium name="US DOE Joint Genome Institute"/>
            <person name="Copeland A."/>
            <person name="Lucas S."/>
            <person name="Lapidus A."/>
            <person name="Barry K."/>
            <person name="Detter J.C."/>
            <person name="Glavina del Rio T."/>
            <person name="Hammon N."/>
            <person name="Israni S."/>
            <person name="Dalin E."/>
            <person name="Tice H."/>
            <person name="Pitluck S."/>
            <person name="Thompson L.S."/>
            <person name="Brettin T."/>
            <person name="Bruce D."/>
            <person name="Han C."/>
            <person name="Tapia R."/>
            <person name="Schmutz J."/>
            <person name="Larimer F."/>
            <person name="Land M."/>
            <person name="Hauser L."/>
            <person name="Kyrpides N."/>
            <person name="Ivanova N."/>
            <person name="Staley J."/>
            <person name="Richardson P."/>
        </authorList>
    </citation>
    <scope>NUCLEOTIDE SEQUENCE [LARGE SCALE GENOMIC DNA]</scope>
    <source>
        <strain evidence="1 2">37</strain>
    </source>
</reference>
<dbReference type="HOGENOM" id="CLU_096741_0_0_6"/>
<name>A1SWV4_PSYIN</name>
<dbReference type="AlphaFoldDB" id="A1SWV4"/>
<evidence type="ECO:0000313" key="1">
    <source>
        <dbReference type="EMBL" id="ABM03969.1"/>
    </source>
</evidence>
<dbReference type="Pfam" id="PF07152">
    <property type="entry name" value="YaeQ"/>
    <property type="match status" value="1"/>
</dbReference>
<dbReference type="eggNOG" id="COG4681">
    <property type="taxonomic scope" value="Bacteria"/>
</dbReference>
<dbReference type="PANTHER" id="PTHR38784">
    <property type="entry name" value="SUCROSE PHOSPHORYLASE"/>
    <property type="match status" value="1"/>
</dbReference>
<dbReference type="InterPro" id="IPR038590">
    <property type="entry name" value="YaeQ_sf"/>
</dbReference>
<dbReference type="STRING" id="357804.Ping_2228"/>
<dbReference type="SUPFAM" id="SSF52980">
    <property type="entry name" value="Restriction endonuclease-like"/>
    <property type="match status" value="1"/>
</dbReference>
<sequence>MALKPTIFKMNINLSDLNNDRYDTLNLTVAQHPSETQERMMARVMAYCLNAQEFLSFTKGLSVADDPDIWAKSLDDQLLLWIDLGEPAFERIKKASRLAKAVKVYSFNSKSAVWWKQSLTDFGKLNNVEVYQFNFEQIKALAKLVKRTMDYSVTIAGDTLYIATELGECEISCNALQVK</sequence>
<keyword evidence="2" id="KW-1185">Reference proteome</keyword>
<dbReference type="RefSeq" id="WP_011770529.1">
    <property type="nucleotide sequence ID" value="NC_008709.1"/>
</dbReference>
<evidence type="ECO:0000313" key="2">
    <source>
        <dbReference type="Proteomes" id="UP000000639"/>
    </source>
</evidence>
<dbReference type="OrthoDB" id="5293309at2"/>
<protein>
    <submittedName>
        <fullName evidence="1">YaeQ family protein</fullName>
    </submittedName>
</protein>